<proteinExistence type="predicted"/>
<organism evidence="1 2">
    <name type="scientific">Arthrobotrys conoides</name>
    <dbReference type="NCBI Taxonomy" id="74498"/>
    <lineage>
        <taxon>Eukaryota</taxon>
        <taxon>Fungi</taxon>
        <taxon>Dikarya</taxon>
        <taxon>Ascomycota</taxon>
        <taxon>Pezizomycotina</taxon>
        <taxon>Orbiliomycetes</taxon>
        <taxon>Orbiliales</taxon>
        <taxon>Orbiliaceae</taxon>
        <taxon>Arthrobotrys</taxon>
    </lineage>
</organism>
<dbReference type="EMBL" id="JAVHJM010000009">
    <property type="protein sequence ID" value="KAK6506429.1"/>
    <property type="molecule type" value="Genomic_DNA"/>
</dbReference>
<name>A0AAN8NAF6_9PEZI</name>
<dbReference type="Proteomes" id="UP001307849">
    <property type="component" value="Unassembled WGS sequence"/>
</dbReference>
<protein>
    <submittedName>
        <fullName evidence="1">Uncharacterized protein</fullName>
    </submittedName>
</protein>
<evidence type="ECO:0000313" key="1">
    <source>
        <dbReference type="EMBL" id="KAK6506429.1"/>
    </source>
</evidence>
<reference evidence="1 2" key="1">
    <citation type="submission" date="2019-10" db="EMBL/GenBank/DDBJ databases">
        <authorList>
            <person name="Palmer J.M."/>
        </authorList>
    </citation>
    <scope>NUCLEOTIDE SEQUENCE [LARGE SCALE GENOMIC DNA]</scope>
    <source>
        <strain evidence="1 2">TWF506</strain>
    </source>
</reference>
<accession>A0AAN8NAF6</accession>
<dbReference type="AlphaFoldDB" id="A0AAN8NAF6"/>
<comment type="caution">
    <text evidence="1">The sequence shown here is derived from an EMBL/GenBank/DDBJ whole genome shotgun (WGS) entry which is preliminary data.</text>
</comment>
<sequence>MPCQQSNEFMHDIIFAIRTRKIYGTILMTVEDIEPVLAAEIESTLKSQENLKGEYTFSYDEFSKVIRLDMPLPDELYQIGKSEPYVKKSDLVEWPWGKEPKI</sequence>
<evidence type="ECO:0000313" key="2">
    <source>
        <dbReference type="Proteomes" id="UP001307849"/>
    </source>
</evidence>
<keyword evidence="2" id="KW-1185">Reference proteome</keyword>
<gene>
    <name evidence="1" type="ORF">TWF506_011339</name>
</gene>